<dbReference type="GO" id="GO:0006741">
    <property type="term" value="P:NADP+ biosynthetic process"/>
    <property type="evidence" value="ECO:0007669"/>
    <property type="project" value="UniProtKB-UniRule"/>
</dbReference>
<comment type="catalytic activity">
    <reaction evidence="5 6">
        <text>NAD(+) + ATP = ADP + NADP(+) + H(+)</text>
        <dbReference type="Rhea" id="RHEA:18629"/>
        <dbReference type="ChEBI" id="CHEBI:15378"/>
        <dbReference type="ChEBI" id="CHEBI:30616"/>
        <dbReference type="ChEBI" id="CHEBI:57540"/>
        <dbReference type="ChEBI" id="CHEBI:58349"/>
        <dbReference type="ChEBI" id="CHEBI:456216"/>
        <dbReference type="EC" id="2.7.1.23"/>
    </reaction>
</comment>
<keyword evidence="2 6" id="KW-0418">Kinase</keyword>
<dbReference type="InterPro" id="IPR017438">
    <property type="entry name" value="ATP-NAD_kinase_N"/>
</dbReference>
<keyword evidence="6" id="KW-0963">Cytoplasm</keyword>
<comment type="similarity">
    <text evidence="6">Belongs to the NAD kinase family.</text>
</comment>
<dbReference type="GeneID" id="72465381"/>
<name>A0A174P5N5_9FIRM</name>
<dbReference type="GO" id="GO:0046872">
    <property type="term" value="F:metal ion binding"/>
    <property type="evidence" value="ECO:0007669"/>
    <property type="project" value="UniProtKB-UniRule"/>
</dbReference>
<evidence type="ECO:0000313" key="7">
    <source>
        <dbReference type="EMBL" id="CUP56202.1"/>
    </source>
</evidence>
<dbReference type="Gene3D" id="2.60.200.30">
    <property type="entry name" value="Probable inorganic polyphosphate/atp-NAD kinase, domain 2"/>
    <property type="match status" value="1"/>
</dbReference>
<dbReference type="HAMAP" id="MF_00361">
    <property type="entry name" value="NAD_kinase"/>
    <property type="match status" value="1"/>
</dbReference>
<dbReference type="Pfam" id="PF01513">
    <property type="entry name" value="NAD_kinase"/>
    <property type="match status" value="1"/>
</dbReference>
<gene>
    <name evidence="7" type="primary">ppnK</name>
    <name evidence="6" type="synonym">nadK</name>
    <name evidence="8" type="ORF">DXC40_02000</name>
    <name evidence="7" type="ORF">ERS852551_01187</name>
</gene>
<dbReference type="SUPFAM" id="SSF111331">
    <property type="entry name" value="NAD kinase/diacylglycerol kinase-like"/>
    <property type="match status" value="1"/>
</dbReference>
<feature type="binding site" evidence="6">
    <location>
        <begin position="180"/>
        <end position="185"/>
    </location>
    <ligand>
        <name>NAD(+)</name>
        <dbReference type="ChEBI" id="CHEBI:57540"/>
    </ligand>
</feature>
<dbReference type="GO" id="GO:0005524">
    <property type="term" value="F:ATP binding"/>
    <property type="evidence" value="ECO:0007669"/>
    <property type="project" value="UniProtKB-KW"/>
</dbReference>
<comment type="cofactor">
    <cofactor evidence="6">
        <name>a divalent metal cation</name>
        <dbReference type="ChEBI" id="CHEBI:60240"/>
    </cofactor>
</comment>
<comment type="caution">
    <text evidence="6">Lacks conserved residue(s) required for the propagation of feature annotation.</text>
</comment>
<evidence type="ECO:0000256" key="6">
    <source>
        <dbReference type="HAMAP-Rule" id="MF_00361"/>
    </source>
</evidence>
<comment type="function">
    <text evidence="6">Involved in the regulation of the intracellular balance of NAD and NADP, and is a key enzyme in the biosynthesis of NADP. Catalyzes specifically the phosphorylation on 2'-hydroxyl of the adenosine moiety of NAD to yield NADP.</text>
</comment>
<keyword evidence="1 6" id="KW-0808">Transferase</keyword>
<dbReference type="InterPro" id="IPR016064">
    <property type="entry name" value="NAD/diacylglycerol_kinase_sf"/>
</dbReference>
<evidence type="ECO:0000313" key="10">
    <source>
        <dbReference type="Proteomes" id="UP000260828"/>
    </source>
</evidence>
<feature type="binding site" evidence="6">
    <location>
        <begin position="139"/>
        <end position="140"/>
    </location>
    <ligand>
        <name>NAD(+)</name>
        <dbReference type="ChEBI" id="CHEBI:57540"/>
    </ligand>
</feature>
<dbReference type="Proteomes" id="UP000095765">
    <property type="component" value="Unassembled WGS sequence"/>
</dbReference>
<dbReference type="Pfam" id="PF20143">
    <property type="entry name" value="NAD_kinase_C"/>
    <property type="match status" value="1"/>
</dbReference>
<evidence type="ECO:0000256" key="2">
    <source>
        <dbReference type="ARBA" id="ARBA00022777"/>
    </source>
</evidence>
<reference evidence="7 9" key="1">
    <citation type="submission" date="2015-09" db="EMBL/GenBank/DDBJ databases">
        <authorList>
            <consortium name="Pathogen Informatics"/>
        </authorList>
    </citation>
    <scope>NUCLEOTIDE SEQUENCE [LARGE SCALE GENOMIC DNA]</scope>
    <source>
        <strain evidence="7 9">2789STDY5834939</strain>
    </source>
</reference>
<protein>
    <recommendedName>
        <fullName evidence="6">NAD kinase</fullName>
        <ecNumber evidence="6">2.7.1.23</ecNumber>
    </recommendedName>
    <alternativeName>
        <fullName evidence="6">ATP-dependent NAD kinase</fullName>
    </alternativeName>
</protein>
<dbReference type="Proteomes" id="UP000260828">
    <property type="component" value="Unassembled WGS sequence"/>
</dbReference>
<evidence type="ECO:0000256" key="5">
    <source>
        <dbReference type="ARBA" id="ARBA00047925"/>
    </source>
</evidence>
<sequence length="283" mass="30698">MAQKTVLILPNLTKNNTGQLVKSIVSQLRFSGCTPVMQEAYDGQFENVRYAPFDTLIAACDLVLTVGGDGTILHGVKHAVEHDKPVLGVNTGRLGYLAQVEADEIRILSRLAADDYAIQQRMLLEIRVGEDGEPLYALNDVVISKGDLARMVDLDISGDGQAIGSYRADGVILATPTGSTAYSLSAGGPIVDPSIDTIIVTPICPHSLNDRAVLLSPRMRLRVQSRYINASDKIVVSVDGENVALPGQKTPILIRMAEKTARFISFPEKTFTMILREKLKPRG</sequence>
<organism evidence="7 9">
    <name type="scientific">Anaerotruncus colihominis</name>
    <dbReference type="NCBI Taxonomy" id="169435"/>
    <lineage>
        <taxon>Bacteria</taxon>
        <taxon>Bacillati</taxon>
        <taxon>Bacillota</taxon>
        <taxon>Clostridia</taxon>
        <taxon>Eubacteriales</taxon>
        <taxon>Oscillospiraceae</taxon>
        <taxon>Anaerotruncus</taxon>
    </lineage>
</organism>
<evidence type="ECO:0000256" key="4">
    <source>
        <dbReference type="ARBA" id="ARBA00023027"/>
    </source>
</evidence>
<accession>A0A174P5N5</accession>
<keyword evidence="6" id="KW-0067">ATP-binding</keyword>
<comment type="subcellular location">
    <subcellularLocation>
        <location evidence="6">Cytoplasm</location>
    </subcellularLocation>
</comment>
<feature type="binding site" evidence="6">
    <location>
        <position position="169"/>
    </location>
    <ligand>
        <name>NAD(+)</name>
        <dbReference type="ChEBI" id="CHEBI:57540"/>
    </ligand>
</feature>
<dbReference type="GO" id="GO:0019674">
    <property type="term" value="P:NAD+ metabolic process"/>
    <property type="evidence" value="ECO:0007669"/>
    <property type="project" value="InterPro"/>
</dbReference>
<feature type="binding site" evidence="6">
    <location>
        <position position="167"/>
    </location>
    <ligand>
        <name>NAD(+)</name>
        <dbReference type="ChEBI" id="CHEBI:57540"/>
    </ligand>
</feature>
<keyword evidence="3 6" id="KW-0521">NADP</keyword>
<keyword evidence="4 6" id="KW-0520">NAD</keyword>
<dbReference type="GO" id="GO:0005737">
    <property type="term" value="C:cytoplasm"/>
    <property type="evidence" value="ECO:0007669"/>
    <property type="project" value="UniProtKB-SubCell"/>
</dbReference>
<dbReference type="EMBL" id="CZBE01000007">
    <property type="protein sequence ID" value="CUP56202.1"/>
    <property type="molecule type" value="Genomic_DNA"/>
</dbReference>
<feature type="binding site" evidence="6">
    <location>
        <position position="150"/>
    </location>
    <ligand>
        <name>NAD(+)</name>
        <dbReference type="ChEBI" id="CHEBI:57540"/>
    </ligand>
</feature>
<feature type="binding site" evidence="6">
    <location>
        <position position="74"/>
    </location>
    <ligand>
        <name>NAD(+)</name>
        <dbReference type="ChEBI" id="CHEBI:57540"/>
    </ligand>
</feature>
<dbReference type="PANTHER" id="PTHR20275:SF0">
    <property type="entry name" value="NAD KINASE"/>
    <property type="match status" value="1"/>
</dbReference>
<dbReference type="InterPro" id="IPR017437">
    <property type="entry name" value="ATP-NAD_kinase_PpnK-typ_C"/>
</dbReference>
<reference evidence="8 10" key="2">
    <citation type="submission" date="2018-08" db="EMBL/GenBank/DDBJ databases">
        <title>A genome reference for cultivated species of the human gut microbiota.</title>
        <authorList>
            <person name="Zou Y."/>
            <person name="Xue W."/>
            <person name="Luo G."/>
        </authorList>
    </citation>
    <scope>NUCLEOTIDE SEQUENCE [LARGE SCALE GENOMIC DNA]</scope>
    <source>
        <strain evidence="8 10">TF05-12AC</strain>
    </source>
</reference>
<dbReference type="GO" id="GO:0003951">
    <property type="term" value="F:NAD+ kinase activity"/>
    <property type="evidence" value="ECO:0007669"/>
    <property type="project" value="UniProtKB-UniRule"/>
</dbReference>
<proteinExistence type="inferred from homology"/>
<evidence type="ECO:0000313" key="8">
    <source>
        <dbReference type="EMBL" id="RGE69857.1"/>
    </source>
</evidence>
<dbReference type="InterPro" id="IPR002504">
    <property type="entry name" value="NADK"/>
</dbReference>
<dbReference type="AlphaFoldDB" id="A0A174P5N5"/>
<evidence type="ECO:0000256" key="3">
    <source>
        <dbReference type="ARBA" id="ARBA00022857"/>
    </source>
</evidence>
<evidence type="ECO:0000313" key="9">
    <source>
        <dbReference type="Proteomes" id="UP000095765"/>
    </source>
</evidence>
<dbReference type="EC" id="2.7.1.23" evidence="6"/>
<dbReference type="PANTHER" id="PTHR20275">
    <property type="entry name" value="NAD KINASE"/>
    <property type="match status" value="1"/>
</dbReference>
<dbReference type="GO" id="GO:0051287">
    <property type="term" value="F:NAD binding"/>
    <property type="evidence" value="ECO:0007669"/>
    <property type="project" value="UniProtKB-ARBA"/>
</dbReference>
<dbReference type="EMBL" id="QVME01000001">
    <property type="protein sequence ID" value="RGE69857.1"/>
    <property type="molecule type" value="Genomic_DNA"/>
</dbReference>
<dbReference type="OrthoDB" id="9774737at2"/>
<dbReference type="Gene3D" id="3.40.50.10330">
    <property type="entry name" value="Probable inorganic polyphosphate/atp-NAD kinase, domain 1"/>
    <property type="match status" value="1"/>
</dbReference>
<evidence type="ECO:0000256" key="1">
    <source>
        <dbReference type="ARBA" id="ARBA00022679"/>
    </source>
</evidence>
<keyword evidence="6" id="KW-0547">Nucleotide-binding</keyword>
<feature type="binding site" evidence="6">
    <location>
        <begin position="69"/>
        <end position="70"/>
    </location>
    <ligand>
        <name>NAD(+)</name>
        <dbReference type="ChEBI" id="CHEBI:57540"/>
    </ligand>
</feature>
<dbReference type="RefSeq" id="WP_006875373.1">
    <property type="nucleotide sequence ID" value="NZ_CABIWA010000009.1"/>
</dbReference>
<feature type="active site" description="Proton acceptor" evidence="6">
    <location>
        <position position="69"/>
    </location>
</feature>